<evidence type="ECO:0000256" key="2">
    <source>
        <dbReference type="SAM" id="SignalP"/>
    </source>
</evidence>
<feature type="chain" id="PRO_5028975633" description="Secreted protein" evidence="2">
    <location>
        <begin position="25"/>
        <end position="183"/>
    </location>
</feature>
<evidence type="ECO:0000313" key="4">
    <source>
        <dbReference type="Proteomes" id="UP000515344"/>
    </source>
</evidence>
<keyword evidence="4" id="KW-1185">Reference proteome</keyword>
<name>A0A7G5XC40_9BACT</name>
<feature type="region of interest" description="Disordered" evidence="1">
    <location>
        <begin position="44"/>
        <end position="183"/>
    </location>
</feature>
<dbReference type="Proteomes" id="UP000515344">
    <property type="component" value="Chromosome"/>
</dbReference>
<accession>A0A7G5XC40</accession>
<dbReference type="AlphaFoldDB" id="A0A7G5XC40"/>
<reference evidence="4" key="1">
    <citation type="submission" date="2020-08" db="EMBL/GenBank/DDBJ databases">
        <title>Lacibacter sp. S13-6-6 genome sequencing.</title>
        <authorList>
            <person name="Jin L."/>
        </authorList>
    </citation>
    <scope>NUCLEOTIDE SEQUENCE [LARGE SCALE GENOMIC DNA]</scope>
    <source>
        <strain evidence="4">S13-6-6</strain>
    </source>
</reference>
<dbReference type="KEGG" id="lacs:H4075_13210"/>
<feature type="compositionally biased region" description="Basic and acidic residues" evidence="1">
    <location>
        <begin position="132"/>
        <end position="145"/>
    </location>
</feature>
<organism evidence="3 4">
    <name type="scientific">Lacibacter sediminis</name>
    <dbReference type="NCBI Taxonomy" id="2760713"/>
    <lineage>
        <taxon>Bacteria</taxon>
        <taxon>Pseudomonadati</taxon>
        <taxon>Bacteroidota</taxon>
        <taxon>Chitinophagia</taxon>
        <taxon>Chitinophagales</taxon>
        <taxon>Chitinophagaceae</taxon>
        <taxon>Lacibacter</taxon>
    </lineage>
</organism>
<sequence>MLNLKFYKWSIALMMIVATTSASAQIFPKAGDIFGNRTNRPVVRQDGSRQWPDGTIQYPDGTTRYPDGAVRYPDGRMSYPRNQRNNDYGYNSNNNCNHRNLPPGQAKKVYGGHAKDYAKGRGKGNKNGNCNHRHDDDRDWDDRNVRTYPQQYPQYPSYPQQRYPNNTPQNGGKRPSRTSNPNL</sequence>
<dbReference type="EMBL" id="CP060007">
    <property type="protein sequence ID" value="QNA43043.1"/>
    <property type="molecule type" value="Genomic_DNA"/>
</dbReference>
<gene>
    <name evidence="3" type="ORF">H4075_13210</name>
</gene>
<evidence type="ECO:0008006" key="5">
    <source>
        <dbReference type="Google" id="ProtNLM"/>
    </source>
</evidence>
<dbReference type="RefSeq" id="WP_182801308.1">
    <property type="nucleotide sequence ID" value="NZ_CP060007.1"/>
</dbReference>
<keyword evidence="2" id="KW-0732">Signal</keyword>
<feature type="compositionally biased region" description="Low complexity" evidence="1">
    <location>
        <begin position="82"/>
        <end position="100"/>
    </location>
</feature>
<proteinExistence type="predicted"/>
<evidence type="ECO:0000256" key="1">
    <source>
        <dbReference type="SAM" id="MobiDB-lite"/>
    </source>
</evidence>
<protein>
    <recommendedName>
        <fullName evidence="5">Secreted protein</fullName>
    </recommendedName>
</protein>
<feature type="signal peptide" evidence="2">
    <location>
        <begin position="1"/>
        <end position="24"/>
    </location>
</feature>
<evidence type="ECO:0000313" key="3">
    <source>
        <dbReference type="EMBL" id="QNA43043.1"/>
    </source>
</evidence>
<feature type="compositionally biased region" description="Low complexity" evidence="1">
    <location>
        <begin position="148"/>
        <end position="164"/>
    </location>
</feature>